<sequence>MRTVSGTAATFRGIHVLIIGYVTALAGLVGYALITRDRHFAAAGNSFPGNATSIAALTGYFTATLSGMVVLGLLIYIVVTARPDSRGLIDVDTFRVHVITERVAALWALTAVAMIPLQAANTNGIPVLRLLDSGAFFDALGATETARGWVIVAAFAGLIALALRRTVRWLGHTMVLIPALIAVVALPVTGNAGQGPNHDYSTSAMIVFVPAVAVVIGMKMGAALTPLAPLARRRALLISWITGGIAILYGLVLLAFLLGPTTPTQSDFGMLALLAAGALATVWVGDVIALRTRKTPTDRAAVIGALIMLVVVAAISAMEIQVAPALLARRLSAWDVFLGYELPGSPTVLRLLAFWRFDLFIGAGAIVLAGLYIAGATHLRRRGDAWPMGRTTAWLLGCMILVFVTSSGVGAYGAAMFSVHMSQHMVLNMLVPVLLVLGAPATLMLRTLPKAEPGQLPRPRDWLLLLLHSWPTRWLSHPAIAFTLFVGSLYVVYFTPLLDTLLRYHWGHQFMAVHFILTGYLFFWGIIGTDPGPRRLPFLGRLGLLFAVMPFHAFFGIALMTSAIALGARFYSKLQIPWLPDLIADQHLGGAIAWGSSELPVIIVIVALITLWARQDRRDAARSDRHAGADYATDELDAYNAMLRELARTRR</sequence>
<dbReference type="RefSeq" id="WP_083026026.1">
    <property type="nucleotide sequence ID" value="NZ_AP022589.1"/>
</dbReference>
<evidence type="ECO:0000256" key="1">
    <source>
        <dbReference type="ARBA" id="ARBA00004651"/>
    </source>
</evidence>
<accession>A0A7I7R3S4</accession>
<dbReference type="InterPro" id="IPR019108">
    <property type="entry name" value="Caa3_assmbl_CtaG-rel"/>
</dbReference>
<evidence type="ECO:0000256" key="3">
    <source>
        <dbReference type="ARBA" id="ARBA00022692"/>
    </source>
</evidence>
<evidence type="ECO:0000256" key="2">
    <source>
        <dbReference type="ARBA" id="ARBA00022475"/>
    </source>
</evidence>
<evidence type="ECO:0000313" key="6">
    <source>
        <dbReference type="EMBL" id="ORB00531.1"/>
    </source>
</evidence>
<dbReference type="Pfam" id="PF09678">
    <property type="entry name" value="Caa3_CtaG"/>
    <property type="match status" value="1"/>
</dbReference>
<dbReference type="Proteomes" id="UP000192320">
    <property type="component" value="Unassembled WGS sequence"/>
</dbReference>
<keyword evidence="2" id="KW-1003">Cell membrane</keyword>
<dbReference type="AlphaFoldDB" id="A0A7I7R3S4"/>
<protein>
    <submittedName>
        <fullName evidence="6">Uncharacterized protein</fullName>
    </submittedName>
</protein>
<comment type="subcellular location">
    <subcellularLocation>
        <location evidence="1">Cell membrane</location>
        <topology evidence="1">Multi-pass membrane protein</topology>
    </subcellularLocation>
</comment>
<comment type="caution">
    <text evidence="6">The sequence shown here is derived from an EMBL/GenBank/DDBJ whole genome shotgun (WGS) entry which is preliminary data.</text>
</comment>
<organism evidence="6 7">
    <name type="scientific">Mycolicibacter minnesotensis</name>
    <dbReference type="NCBI Taxonomy" id="1118379"/>
    <lineage>
        <taxon>Bacteria</taxon>
        <taxon>Bacillati</taxon>
        <taxon>Actinomycetota</taxon>
        <taxon>Actinomycetes</taxon>
        <taxon>Mycobacteriales</taxon>
        <taxon>Mycobacteriaceae</taxon>
        <taxon>Mycolicibacter</taxon>
    </lineage>
</organism>
<proteinExistence type="predicted"/>
<evidence type="ECO:0000256" key="4">
    <source>
        <dbReference type="ARBA" id="ARBA00022989"/>
    </source>
</evidence>
<keyword evidence="3" id="KW-0812">Transmembrane</keyword>
<keyword evidence="4" id="KW-1133">Transmembrane helix</keyword>
<keyword evidence="5" id="KW-0472">Membrane</keyword>
<name>A0A7I7R3S4_9MYCO</name>
<dbReference type="OrthoDB" id="5241646at2"/>
<dbReference type="GO" id="GO:0005886">
    <property type="term" value="C:plasma membrane"/>
    <property type="evidence" value="ECO:0007669"/>
    <property type="project" value="UniProtKB-SubCell"/>
</dbReference>
<keyword evidence="7" id="KW-1185">Reference proteome</keyword>
<dbReference type="EMBL" id="MVHZ01000010">
    <property type="protein sequence ID" value="ORB00531.1"/>
    <property type="molecule type" value="Genomic_DNA"/>
</dbReference>
<evidence type="ECO:0000313" key="7">
    <source>
        <dbReference type="Proteomes" id="UP000192320"/>
    </source>
</evidence>
<gene>
    <name evidence="6" type="ORF">BST33_11170</name>
</gene>
<reference evidence="6 7" key="1">
    <citation type="submission" date="2017-02" db="EMBL/GenBank/DDBJ databases">
        <title>The new phylogeny of genus Mycobacterium.</title>
        <authorList>
            <person name="Tortoli E."/>
            <person name="Trovato A."/>
            <person name="Cirillo D.M."/>
        </authorList>
    </citation>
    <scope>NUCLEOTIDE SEQUENCE [LARGE SCALE GENOMIC DNA]</scope>
    <source>
        <strain evidence="6 7">DSM 45633</strain>
    </source>
</reference>
<evidence type="ECO:0000256" key="5">
    <source>
        <dbReference type="ARBA" id="ARBA00023136"/>
    </source>
</evidence>